<dbReference type="Proteomes" id="UP000694001">
    <property type="component" value="Chromosome"/>
</dbReference>
<proteinExistence type="predicted"/>
<dbReference type="RefSeq" id="WP_218285581.1">
    <property type="nucleotide sequence ID" value="NZ_CP076448.1"/>
</dbReference>
<reference evidence="1" key="1">
    <citation type="submission" date="2021-06" db="EMBL/GenBank/DDBJ databases">
        <title>Elioraea tepida, sp. nov., a moderately thermophilic aerobic anoxygenic phototrophic bacterium isolated from an alkaline siliceous hot spring mat community in Yellowstone National Park, WY, USA.</title>
        <authorList>
            <person name="Saini M.K."/>
            <person name="Yoshida S."/>
            <person name="Sebastian A."/>
            <person name="Hirose S."/>
            <person name="Hara E."/>
            <person name="Tamaki H."/>
            <person name="Soulier N.T."/>
            <person name="Albert I."/>
            <person name="Hanada S."/>
            <person name="Bryant D.A."/>
            <person name="Tank M."/>
        </authorList>
    </citation>
    <scope>NUCLEOTIDE SEQUENCE</scope>
    <source>
        <strain evidence="1">MS-P2</strain>
    </source>
</reference>
<evidence type="ECO:0000313" key="2">
    <source>
        <dbReference type="Proteomes" id="UP000694001"/>
    </source>
</evidence>
<name>A0A975U1D9_9PROT</name>
<evidence type="ECO:0000313" key="1">
    <source>
        <dbReference type="EMBL" id="QXM24524.1"/>
    </source>
</evidence>
<dbReference type="KEGG" id="elio:KO353_14995"/>
<sequence>MRFPVLLAFTLSACALPSQETVVQGPPLPPVPRLTVTDSVSARTVLEIERVPGLTEAGRRSYARFLTYPAPRAFALGSEGGLAWAANARDSTEAEQRALAQCLRANGGRPCRLYARDQHVVWDGPAPVEPSPIAIAGEGWLLTQAPGFLRHGRDAVGAILWTHGRGSDMRRDGAAERLPTPLPFVQRFNNAGWDVWVLVRDPAHDVNYDPVLSFADASLRTAAQLLREAGYARVVAAGQSAGGWAALAALDTPRLLDGAIAIAGAGLYQPPPGQVGRLDFPALLERVRDTEAAVVVAMFAGDPLLPWPARSAAMLRMALGNREGPVLVIDRPAGLYGHGAGAEPAFNDRYGDCILRTVAARQAARC</sequence>
<dbReference type="AlphaFoldDB" id="A0A975U1D9"/>
<gene>
    <name evidence="1" type="ORF">KO353_14995</name>
</gene>
<evidence type="ECO:0008006" key="3">
    <source>
        <dbReference type="Google" id="ProtNLM"/>
    </source>
</evidence>
<protein>
    <recommendedName>
        <fullName evidence="3">DUF4189 domain-containing protein</fullName>
    </recommendedName>
</protein>
<keyword evidence="2" id="KW-1185">Reference proteome</keyword>
<accession>A0A975U1D9</accession>
<organism evidence="1 2">
    <name type="scientific">Elioraea tepida</name>
    <dbReference type="NCBI Taxonomy" id="2843330"/>
    <lineage>
        <taxon>Bacteria</taxon>
        <taxon>Pseudomonadati</taxon>
        <taxon>Pseudomonadota</taxon>
        <taxon>Alphaproteobacteria</taxon>
        <taxon>Acetobacterales</taxon>
        <taxon>Elioraeaceae</taxon>
        <taxon>Elioraea</taxon>
    </lineage>
</organism>
<dbReference type="EMBL" id="CP076448">
    <property type="protein sequence ID" value="QXM24524.1"/>
    <property type="molecule type" value="Genomic_DNA"/>
</dbReference>